<dbReference type="InterPro" id="IPR006827">
    <property type="entry name" value="Lant_deHydtase_N"/>
</dbReference>
<organism evidence="3 4">
    <name type="scientific">Virgisporangium aurantiacum</name>
    <dbReference type="NCBI Taxonomy" id="175570"/>
    <lineage>
        <taxon>Bacteria</taxon>
        <taxon>Bacillati</taxon>
        <taxon>Actinomycetota</taxon>
        <taxon>Actinomycetes</taxon>
        <taxon>Micromonosporales</taxon>
        <taxon>Micromonosporaceae</taxon>
        <taxon>Virgisporangium</taxon>
    </lineage>
</organism>
<dbReference type="Proteomes" id="UP000612585">
    <property type="component" value="Unassembled WGS sequence"/>
</dbReference>
<reference evidence="3" key="1">
    <citation type="submission" date="2021-01" db="EMBL/GenBank/DDBJ databases">
        <title>Whole genome shotgun sequence of Virgisporangium aurantiacum NBRC 16421.</title>
        <authorList>
            <person name="Komaki H."/>
            <person name="Tamura T."/>
        </authorList>
    </citation>
    <scope>NUCLEOTIDE SEQUENCE</scope>
    <source>
        <strain evidence="3">NBRC 16421</strain>
    </source>
</reference>
<name>A0A8J4E3G2_9ACTN</name>
<comment type="caution">
    <text evidence="3">The sequence shown here is derived from an EMBL/GenBank/DDBJ whole genome shotgun (WGS) entry which is preliminary data.</text>
</comment>
<evidence type="ECO:0000313" key="4">
    <source>
        <dbReference type="Proteomes" id="UP000612585"/>
    </source>
</evidence>
<dbReference type="InterPro" id="IPR023809">
    <property type="entry name" value="Thiopep_bacteriocin_synth_dom"/>
</dbReference>
<accession>A0A8J4E3G2</accession>
<dbReference type="Pfam" id="PF04738">
    <property type="entry name" value="Lant_dehydr_N"/>
    <property type="match status" value="1"/>
</dbReference>
<dbReference type="NCBIfam" id="TIGR03891">
    <property type="entry name" value="thiopep_ocin"/>
    <property type="match status" value="1"/>
</dbReference>
<dbReference type="EMBL" id="BOPG01000050">
    <property type="protein sequence ID" value="GIJ60071.1"/>
    <property type="molecule type" value="Genomic_DNA"/>
</dbReference>
<evidence type="ECO:0000259" key="2">
    <source>
        <dbReference type="Pfam" id="PF14028"/>
    </source>
</evidence>
<sequence>MAEPPRFTPAHVALLRVPTLPVTRSAATRVDLDLDDPERLAGFLRTVLDDPVLREAVEVSSESLARTLGRLDHRLPVEPAKLRRAALAVTRYLLRMSGRPTPFGLLAGVAVARFDDSETAGAATKVRFDTGHRKGVRPDAGWLSAVVAEWEGRSEVRRHLRVVVNDLCQIRGDRLVLPYVRRAAGTAPGERVQELSVRYTEPVRRAVTAAARPVAFRDLADRLAAAFPHAGPDRIDALLGTLVAQDILLTDLRPPLDTGDALGYVLDRLEAAGASVADLRSVAGHLARYAAEPLGAGLPAWRDAVAAMRARNTSDGATIQVDLRVDVDVTLPRAVAEEAARAAAALWRLAPGPTEPPHLAQYRAAFVEWYGLDRPVPLGELIDPERGLGAPAGYQVPPGDRTLEPVAEHASTRDEILAELVELALLDGSGEVVLTDEVIERLAGPDRHEPPPESVELSVQVLAGSTAALDDGTFRLVTGAASSTAGAIFGRFAHLFADGAYLTATAAGDPPGEPVRAQLVFAPLEPRHANVIQVPKICAETIAVGTFADRSDPTVLGLADLAVVAGRHRLALRSVRHGREIDAVSPHMLVRDYSSANAVRLIREIASSRYREFNGWSWGRVMLLSRLPRVRYGRTVLAPATWQLPERLRDKALSWPDWSRELDAWRQRWRVPDRILATTYDNRVELDLTVTLHRHLLRDETRRRPTLIVSEVLNTEAEKGWLGGHANEVVIPMAVRTAPEPARSAARTPASAPVVPARAHLPGGEWLYAKLYCGRSRHNEILGAHLPDLIERVGSDVDRWFFIRYVDPLPHLRLRFHGDPSVLNGAVLPMLHDWAAELCAAGLAGRLALDAYEPETVRYGGPDALEAAERAFAADSDAVLAQVRACDAGLDLAPDLLAAANYVDLLRALDVPDWTGWLLDEFPEGRHHAAFRRIRREALRLVDATGDAPALSDVEGGVAIRTAWQRRVPAFAAYGRRLRALGDTERGTALAALLHMHHNRLVGIDPESEARSLAIARGAVAAHLDRARFGS</sequence>
<dbReference type="Pfam" id="PF14028">
    <property type="entry name" value="Lant_dehydr_C"/>
    <property type="match status" value="1"/>
</dbReference>
<keyword evidence="4" id="KW-1185">Reference proteome</keyword>
<dbReference type="AlphaFoldDB" id="A0A8J4E3G2"/>
<evidence type="ECO:0000259" key="1">
    <source>
        <dbReference type="Pfam" id="PF04738"/>
    </source>
</evidence>
<feature type="domain" description="Thiopeptide-type bacteriocin biosynthesis" evidence="2">
    <location>
        <begin position="766"/>
        <end position="1017"/>
    </location>
</feature>
<feature type="domain" description="Lantibiotic dehydratase N-terminal" evidence="1">
    <location>
        <begin position="50"/>
        <end position="697"/>
    </location>
</feature>
<dbReference type="RefSeq" id="WP_204003864.1">
    <property type="nucleotide sequence ID" value="NZ_BOPG01000050.1"/>
</dbReference>
<gene>
    <name evidence="3" type="ORF">Vau01_075870</name>
</gene>
<proteinExistence type="predicted"/>
<evidence type="ECO:0000313" key="3">
    <source>
        <dbReference type="EMBL" id="GIJ60071.1"/>
    </source>
</evidence>
<protein>
    <submittedName>
        <fullName evidence="3">Lantibiotic dehydratase</fullName>
    </submittedName>
</protein>